<dbReference type="GO" id="GO:0005886">
    <property type="term" value="C:plasma membrane"/>
    <property type="evidence" value="ECO:0007669"/>
    <property type="project" value="TreeGrafter"/>
</dbReference>
<accession>A0A2V3PTW9</accession>
<proteinExistence type="inferred from homology"/>
<feature type="transmembrane region" description="Helical" evidence="6">
    <location>
        <begin position="12"/>
        <end position="29"/>
    </location>
</feature>
<keyword evidence="4 6" id="KW-1133">Transmembrane helix</keyword>
<keyword evidence="9" id="KW-1185">Reference proteome</keyword>
<comment type="caution">
    <text evidence="8">The sequence shown here is derived from an EMBL/GenBank/DDBJ whole genome shotgun (WGS) entry which is preliminary data.</text>
</comment>
<feature type="transmembrane region" description="Helical" evidence="6">
    <location>
        <begin position="71"/>
        <end position="96"/>
    </location>
</feature>
<dbReference type="AlphaFoldDB" id="A0A2V3PTW9"/>
<feature type="domain" description="GtrA/DPMS transmembrane" evidence="7">
    <location>
        <begin position="10"/>
        <end position="138"/>
    </location>
</feature>
<sequence length="143" mass="16061">MNQSFKELVKYGIVGFIGLGVDWAAFFLFRDVVGINYIASHILSSILAITNNFILNGYFTFKTTDKIWQRGISFFSIAGVGLVIGSVLLPVFVQLINLSLSHLDFDPLAPKVVQNLSKLAITVIIAFLQFFLNKYFTFKKKDV</sequence>
<feature type="transmembrane region" description="Helical" evidence="6">
    <location>
        <begin position="116"/>
        <end position="136"/>
    </location>
</feature>
<name>A0A2V3PTW9_9BACT</name>
<evidence type="ECO:0000313" key="8">
    <source>
        <dbReference type="EMBL" id="PXV62673.1"/>
    </source>
</evidence>
<organism evidence="8 9">
    <name type="scientific">Dysgonomonas alginatilytica</name>
    <dbReference type="NCBI Taxonomy" id="1605892"/>
    <lineage>
        <taxon>Bacteria</taxon>
        <taxon>Pseudomonadati</taxon>
        <taxon>Bacteroidota</taxon>
        <taxon>Bacteroidia</taxon>
        <taxon>Bacteroidales</taxon>
        <taxon>Dysgonomonadaceae</taxon>
        <taxon>Dysgonomonas</taxon>
    </lineage>
</organism>
<dbReference type="GO" id="GO:0000271">
    <property type="term" value="P:polysaccharide biosynthetic process"/>
    <property type="evidence" value="ECO:0007669"/>
    <property type="project" value="InterPro"/>
</dbReference>
<evidence type="ECO:0000256" key="2">
    <source>
        <dbReference type="ARBA" id="ARBA00009399"/>
    </source>
</evidence>
<evidence type="ECO:0000256" key="3">
    <source>
        <dbReference type="ARBA" id="ARBA00022692"/>
    </source>
</evidence>
<dbReference type="InterPro" id="IPR051401">
    <property type="entry name" value="GtrA_CellWall_Glycosyl"/>
</dbReference>
<keyword evidence="3 6" id="KW-0812">Transmembrane</keyword>
<comment type="subcellular location">
    <subcellularLocation>
        <location evidence="1">Membrane</location>
        <topology evidence="1">Multi-pass membrane protein</topology>
    </subcellularLocation>
</comment>
<keyword evidence="5 6" id="KW-0472">Membrane</keyword>
<protein>
    <submittedName>
        <fullName evidence="8">Putative flippase GtrA</fullName>
    </submittedName>
</protein>
<dbReference type="Proteomes" id="UP000247973">
    <property type="component" value="Unassembled WGS sequence"/>
</dbReference>
<reference evidence="8 9" key="1">
    <citation type="submission" date="2018-03" db="EMBL/GenBank/DDBJ databases">
        <title>Genomic Encyclopedia of Archaeal and Bacterial Type Strains, Phase II (KMG-II): from individual species to whole genera.</title>
        <authorList>
            <person name="Goeker M."/>
        </authorList>
    </citation>
    <scope>NUCLEOTIDE SEQUENCE [LARGE SCALE GENOMIC DNA]</scope>
    <source>
        <strain evidence="8 9">DSM 100214</strain>
    </source>
</reference>
<evidence type="ECO:0000313" key="9">
    <source>
        <dbReference type="Proteomes" id="UP000247973"/>
    </source>
</evidence>
<dbReference type="EMBL" id="QICL01000018">
    <property type="protein sequence ID" value="PXV62673.1"/>
    <property type="molecule type" value="Genomic_DNA"/>
</dbReference>
<dbReference type="PANTHER" id="PTHR38459">
    <property type="entry name" value="PROPHAGE BACTOPRENOL-LINKED GLUCOSE TRANSLOCASE HOMOLOG"/>
    <property type="match status" value="1"/>
</dbReference>
<dbReference type="InterPro" id="IPR007267">
    <property type="entry name" value="GtrA_DPMS_TM"/>
</dbReference>
<evidence type="ECO:0000259" key="7">
    <source>
        <dbReference type="Pfam" id="PF04138"/>
    </source>
</evidence>
<evidence type="ECO:0000256" key="6">
    <source>
        <dbReference type="SAM" id="Phobius"/>
    </source>
</evidence>
<evidence type="ECO:0000256" key="5">
    <source>
        <dbReference type="ARBA" id="ARBA00023136"/>
    </source>
</evidence>
<gene>
    <name evidence="8" type="ORF">CLV62_11862</name>
</gene>
<evidence type="ECO:0000256" key="4">
    <source>
        <dbReference type="ARBA" id="ARBA00022989"/>
    </source>
</evidence>
<evidence type="ECO:0000256" key="1">
    <source>
        <dbReference type="ARBA" id="ARBA00004141"/>
    </source>
</evidence>
<dbReference type="Pfam" id="PF04138">
    <property type="entry name" value="GtrA_DPMS_TM"/>
    <property type="match status" value="1"/>
</dbReference>
<dbReference type="PANTHER" id="PTHR38459:SF1">
    <property type="entry name" value="PROPHAGE BACTOPRENOL-LINKED GLUCOSE TRANSLOCASE HOMOLOG"/>
    <property type="match status" value="1"/>
</dbReference>
<comment type="similarity">
    <text evidence="2">Belongs to the GtrA family.</text>
</comment>
<dbReference type="RefSeq" id="WP_110311341.1">
    <property type="nucleotide sequence ID" value="NZ_QICL01000018.1"/>
</dbReference>
<dbReference type="OrthoDB" id="5458791at2"/>
<feature type="transmembrane region" description="Helical" evidence="6">
    <location>
        <begin position="35"/>
        <end position="59"/>
    </location>
</feature>